<proteinExistence type="predicted"/>
<sequence length="153" mass="17130">MTGRAFVVKRLEIERKIASGFGDILGKSGHFPVVVVDNQYQPVQADWIKAAIETDAVLVRKPYTRDVFDCDDYAFYLKTKFALVAQQKNVPAPFALGVLITKLHAFNFCFEPDTTLHLINTQVDGAPSTSNEAAFESFLDMNIPGNRIELIYI</sequence>
<dbReference type="Proteomes" id="UP001342631">
    <property type="component" value="Unassembled WGS sequence"/>
</dbReference>
<accession>A0ABQ6QQV0</accession>
<reference evidence="1 2" key="1">
    <citation type="journal article" date="2024" name="Arch. Microbiol.">
        <title>Corallococcus caeni sp. nov., a novel myxobacterium isolated from activated sludge.</title>
        <authorList>
            <person name="Tomita S."/>
            <person name="Nakai R."/>
            <person name="Kuroda K."/>
            <person name="Kurashita H."/>
            <person name="Hatamoto M."/>
            <person name="Yamaguchi T."/>
            <person name="Narihiro T."/>
        </authorList>
    </citation>
    <scope>NUCLEOTIDE SEQUENCE [LARGE SCALE GENOMIC DNA]</scope>
    <source>
        <strain evidence="1 2">NO1</strain>
    </source>
</reference>
<evidence type="ECO:0000313" key="1">
    <source>
        <dbReference type="EMBL" id="GMU06386.1"/>
    </source>
</evidence>
<comment type="caution">
    <text evidence="1">The sequence shown here is derived from an EMBL/GenBank/DDBJ whole genome shotgun (WGS) entry which is preliminary data.</text>
</comment>
<organism evidence="1 2">
    <name type="scientific">Corallococcus caeni</name>
    <dbReference type="NCBI Taxonomy" id="3082388"/>
    <lineage>
        <taxon>Bacteria</taxon>
        <taxon>Pseudomonadati</taxon>
        <taxon>Myxococcota</taxon>
        <taxon>Myxococcia</taxon>
        <taxon>Myxococcales</taxon>
        <taxon>Cystobacterineae</taxon>
        <taxon>Myxococcaceae</taxon>
        <taxon>Corallococcus</taxon>
    </lineage>
</organism>
<evidence type="ECO:0000313" key="2">
    <source>
        <dbReference type="Proteomes" id="UP001342631"/>
    </source>
</evidence>
<protein>
    <submittedName>
        <fullName evidence="1">Uncharacterized protein</fullName>
    </submittedName>
</protein>
<dbReference type="EMBL" id="BTTX01000002">
    <property type="protein sequence ID" value="GMU06386.1"/>
    <property type="molecule type" value="Genomic_DNA"/>
</dbReference>
<gene>
    <name evidence="1" type="ORF">ASNO1_26390</name>
</gene>
<name>A0ABQ6QQV0_9BACT</name>
<keyword evidence="2" id="KW-1185">Reference proteome</keyword>
<dbReference type="Gene3D" id="3.30.460.70">
    <property type="match status" value="1"/>
</dbReference>